<protein>
    <submittedName>
        <fullName evidence="4">Protein-tyrosine phosphatase</fullName>
    </submittedName>
</protein>
<dbReference type="GO" id="GO:0004725">
    <property type="term" value="F:protein tyrosine phosphatase activity"/>
    <property type="evidence" value="ECO:0007669"/>
    <property type="project" value="InterPro"/>
</dbReference>
<evidence type="ECO:0000259" key="3">
    <source>
        <dbReference type="PROSITE" id="PS50056"/>
    </source>
</evidence>
<dbReference type="Proteomes" id="UP000053766">
    <property type="component" value="Unassembled WGS sequence"/>
</dbReference>
<dbReference type="PANTHER" id="PTHR46163:SF10">
    <property type="entry name" value="PROTEIN-TYROSINE PHOSPHATASE-RELATED"/>
    <property type="match status" value="1"/>
</dbReference>
<dbReference type="InterPro" id="IPR052782">
    <property type="entry name" value="Oocyte-zygote_transition_reg"/>
</dbReference>
<dbReference type="SUPFAM" id="SSF52799">
    <property type="entry name" value="(Phosphotyrosine protein) phosphatases II"/>
    <property type="match status" value="1"/>
</dbReference>
<reference evidence="5" key="2">
    <citation type="journal article" date="2016" name="Sci. Rep.">
        <title>Dictyocaulus viviparus genome, variome and transcriptome elucidate lungworm biology and support future intervention.</title>
        <authorList>
            <person name="McNulty S.N."/>
            <person name="Strube C."/>
            <person name="Rosa B.A."/>
            <person name="Martin J.C."/>
            <person name="Tyagi R."/>
            <person name="Choi Y.J."/>
            <person name="Wang Q."/>
            <person name="Hallsworth Pepin K."/>
            <person name="Zhang X."/>
            <person name="Ozersky P."/>
            <person name="Wilson R.K."/>
            <person name="Sternberg P.W."/>
            <person name="Gasser R.B."/>
            <person name="Mitreva M."/>
        </authorList>
    </citation>
    <scope>NUCLEOTIDE SEQUENCE [LARGE SCALE GENOMIC DNA]</scope>
    <source>
        <strain evidence="5">HannoverDv2000</strain>
    </source>
</reference>
<feature type="region of interest" description="Disordered" evidence="1">
    <location>
        <begin position="27"/>
        <end position="51"/>
    </location>
</feature>
<dbReference type="SMART" id="SM00194">
    <property type="entry name" value="PTPc"/>
    <property type="match status" value="1"/>
</dbReference>
<evidence type="ECO:0000313" key="4">
    <source>
        <dbReference type="EMBL" id="KJH40644.1"/>
    </source>
</evidence>
<dbReference type="InterPro" id="IPR000242">
    <property type="entry name" value="PTP_cat"/>
</dbReference>
<dbReference type="PANTHER" id="PTHR46163">
    <property type="entry name" value="TYROSINE-PROTEIN PHOSPHATASE-RELATED"/>
    <property type="match status" value="1"/>
</dbReference>
<dbReference type="InterPro" id="IPR029021">
    <property type="entry name" value="Prot-tyrosine_phosphatase-like"/>
</dbReference>
<feature type="compositionally biased region" description="Polar residues" evidence="1">
    <location>
        <begin position="38"/>
        <end position="51"/>
    </location>
</feature>
<dbReference type="AlphaFoldDB" id="A0A0D8XAH3"/>
<feature type="domain" description="Tyrosine specific protein phosphatases" evidence="3">
    <location>
        <begin position="260"/>
        <end position="329"/>
    </location>
</feature>
<dbReference type="Pfam" id="PF00102">
    <property type="entry name" value="Y_phosphatase"/>
    <property type="match status" value="1"/>
</dbReference>
<evidence type="ECO:0000256" key="1">
    <source>
        <dbReference type="SAM" id="MobiDB-lite"/>
    </source>
</evidence>
<dbReference type="InterPro" id="IPR016130">
    <property type="entry name" value="Tyr_Pase_AS"/>
</dbReference>
<dbReference type="OrthoDB" id="8609993at2759"/>
<dbReference type="InterPro" id="IPR003595">
    <property type="entry name" value="Tyr_Pase_cat"/>
</dbReference>
<sequence>MTRKRRSASENRKKEFLRKTNEIDDDALTCGKTENESTKAAQSGTASSDNRSKWSTMIVETKVPIKVLSKEFAKHKSYKPREYTTNAYDKNEPKNRYRYHFTKAYAGFHSSDFRYNDIICIDATRVILKDRPADDDYIHASWMTMPDQYKYICTQGPLTETLNDFWHMMFCERSTVLVQLCDFVEGKHEKCSQYFPKSKGSTESYGPYKVTYMEAKSDPFESVKHIVLKLEAKGHTITVNHFAYLIWPDHTAPFNPASMAGCLKLCRQLAESHPITVHCSAGIGRSATFIAIDYAWQKIRENGDWQMVEAIKDLRKQRFHAIQSPIQYIFLHMCVLEMAAEENLLNRKSKFAPYLEAYTTMLRKYNKKVAAAENRSQM</sequence>
<dbReference type="PRINTS" id="PR00700">
    <property type="entry name" value="PRTYPHPHTASE"/>
</dbReference>
<dbReference type="PROSITE" id="PS50056">
    <property type="entry name" value="TYR_PHOSPHATASE_2"/>
    <property type="match status" value="1"/>
</dbReference>
<dbReference type="PROSITE" id="PS00383">
    <property type="entry name" value="TYR_PHOSPHATASE_1"/>
    <property type="match status" value="1"/>
</dbReference>
<dbReference type="CDD" id="cd00047">
    <property type="entry name" value="PTPc"/>
    <property type="match status" value="1"/>
</dbReference>
<proteinExistence type="predicted"/>
<dbReference type="Gene3D" id="3.90.190.10">
    <property type="entry name" value="Protein tyrosine phosphatase superfamily"/>
    <property type="match status" value="1"/>
</dbReference>
<reference evidence="4 5" key="1">
    <citation type="submission" date="2013-11" db="EMBL/GenBank/DDBJ databases">
        <title>Draft genome of the bovine lungworm Dictyocaulus viviparus.</title>
        <authorList>
            <person name="Mitreva M."/>
        </authorList>
    </citation>
    <scope>NUCLEOTIDE SEQUENCE [LARGE SCALE GENOMIC DNA]</scope>
    <source>
        <strain evidence="4 5">HannoverDv2000</strain>
    </source>
</reference>
<dbReference type="SMART" id="SM00404">
    <property type="entry name" value="PTPc_motif"/>
    <property type="match status" value="1"/>
</dbReference>
<organism evidence="4 5">
    <name type="scientific">Dictyocaulus viviparus</name>
    <name type="common">Bovine lungworm</name>
    <dbReference type="NCBI Taxonomy" id="29172"/>
    <lineage>
        <taxon>Eukaryota</taxon>
        <taxon>Metazoa</taxon>
        <taxon>Ecdysozoa</taxon>
        <taxon>Nematoda</taxon>
        <taxon>Chromadorea</taxon>
        <taxon>Rhabditida</taxon>
        <taxon>Rhabditina</taxon>
        <taxon>Rhabditomorpha</taxon>
        <taxon>Strongyloidea</taxon>
        <taxon>Metastrongylidae</taxon>
        <taxon>Dictyocaulus</taxon>
    </lineage>
</organism>
<evidence type="ECO:0000259" key="2">
    <source>
        <dbReference type="PROSITE" id="PS50055"/>
    </source>
</evidence>
<name>A0A0D8XAH3_DICVI</name>
<keyword evidence="5" id="KW-1185">Reference proteome</keyword>
<dbReference type="EMBL" id="KN717070">
    <property type="protein sequence ID" value="KJH40644.1"/>
    <property type="molecule type" value="Genomic_DNA"/>
</dbReference>
<feature type="domain" description="Tyrosine-protein phosphatase" evidence="2">
    <location>
        <begin position="68"/>
        <end position="338"/>
    </location>
</feature>
<accession>A0A0D8XAH3</accession>
<dbReference type="STRING" id="29172.A0A0D8XAH3"/>
<dbReference type="InterPro" id="IPR000387">
    <property type="entry name" value="Tyr_Pase_dom"/>
</dbReference>
<dbReference type="PROSITE" id="PS50055">
    <property type="entry name" value="TYR_PHOSPHATASE_PTP"/>
    <property type="match status" value="1"/>
</dbReference>
<gene>
    <name evidence="4" type="ORF">DICVIV_13396</name>
</gene>
<evidence type="ECO:0000313" key="5">
    <source>
        <dbReference type="Proteomes" id="UP000053766"/>
    </source>
</evidence>